<evidence type="ECO:0000313" key="1">
    <source>
        <dbReference type="EMBL" id="ELU44940.1"/>
    </source>
</evidence>
<proteinExistence type="predicted"/>
<keyword evidence="2" id="KW-1185">Reference proteome</keyword>
<accession>L8X404</accession>
<dbReference type="HOGENOM" id="CLU_2672802_0_0_1"/>
<evidence type="ECO:0000313" key="2">
    <source>
        <dbReference type="Proteomes" id="UP000011668"/>
    </source>
</evidence>
<sequence length="75" mass="8415">MCIVGVGIPSLNRLSLDVICYPSRDLFASHSTLITLTHCHLPMLRILYSLIFHFIPDRTYYASSESGHSAVRHVA</sequence>
<dbReference type="AlphaFoldDB" id="L8X404"/>
<organism evidence="1 2">
    <name type="scientific">Thanatephorus cucumeris (strain AG1-IA)</name>
    <name type="common">Rice sheath blight fungus</name>
    <name type="synonym">Rhizoctonia solani</name>
    <dbReference type="NCBI Taxonomy" id="983506"/>
    <lineage>
        <taxon>Eukaryota</taxon>
        <taxon>Fungi</taxon>
        <taxon>Dikarya</taxon>
        <taxon>Basidiomycota</taxon>
        <taxon>Agaricomycotina</taxon>
        <taxon>Agaricomycetes</taxon>
        <taxon>Cantharellales</taxon>
        <taxon>Ceratobasidiaceae</taxon>
        <taxon>Rhizoctonia</taxon>
        <taxon>Rhizoctonia solani AG-1</taxon>
    </lineage>
</organism>
<dbReference type="EMBL" id="AFRT01000239">
    <property type="protein sequence ID" value="ELU44940.1"/>
    <property type="molecule type" value="Genomic_DNA"/>
</dbReference>
<name>L8X404_THACA</name>
<comment type="caution">
    <text evidence="1">The sequence shown here is derived from an EMBL/GenBank/DDBJ whole genome shotgun (WGS) entry which is preliminary data.</text>
</comment>
<protein>
    <submittedName>
        <fullName evidence="1">Uncharacterized protein</fullName>
    </submittedName>
</protein>
<gene>
    <name evidence="1" type="ORF">AG1IA_01021</name>
</gene>
<reference evidence="1 2" key="1">
    <citation type="journal article" date="2013" name="Nat. Commun.">
        <title>The evolution and pathogenic mechanisms of the rice sheath blight pathogen.</title>
        <authorList>
            <person name="Zheng A."/>
            <person name="Lin R."/>
            <person name="Xu L."/>
            <person name="Qin P."/>
            <person name="Tang C."/>
            <person name="Ai P."/>
            <person name="Zhang D."/>
            <person name="Liu Y."/>
            <person name="Sun Z."/>
            <person name="Feng H."/>
            <person name="Wang Y."/>
            <person name="Chen Y."/>
            <person name="Liang X."/>
            <person name="Fu R."/>
            <person name="Li Q."/>
            <person name="Zhang J."/>
            <person name="Yu X."/>
            <person name="Xie Z."/>
            <person name="Ding L."/>
            <person name="Guan P."/>
            <person name="Tang J."/>
            <person name="Liang Y."/>
            <person name="Wang S."/>
            <person name="Deng Q."/>
            <person name="Li S."/>
            <person name="Zhu J."/>
            <person name="Wang L."/>
            <person name="Liu H."/>
            <person name="Li P."/>
        </authorList>
    </citation>
    <scope>NUCLEOTIDE SEQUENCE [LARGE SCALE GENOMIC DNA]</scope>
    <source>
        <strain evidence="2">AG-1 IA</strain>
    </source>
</reference>
<dbReference type="Proteomes" id="UP000011668">
    <property type="component" value="Unassembled WGS sequence"/>
</dbReference>